<keyword evidence="4" id="KW-1185">Reference proteome</keyword>
<accession>A0ABS4SW36</accession>
<proteinExistence type="predicted"/>
<feature type="domain" description="ABC-type transport auxiliary lipoprotein component" evidence="2">
    <location>
        <begin position="58"/>
        <end position="207"/>
    </location>
</feature>
<evidence type="ECO:0000259" key="2">
    <source>
        <dbReference type="Pfam" id="PF03886"/>
    </source>
</evidence>
<feature type="chain" id="PRO_5045756980" evidence="1">
    <location>
        <begin position="21"/>
        <end position="231"/>
    </location>
</feature>
<keyword evidence="1" id="KW-0732">Signal</keyword>
<reference evidence="3 4" key="1">
    <citation type="submission" date="2021-03" db="EMBL/GenBank/DDBJ databases">
        <title>Genomic Encyclopedia of Type Strains, Phase III (KMG-III): the genomes of soil and plant-associated and newly described type strains.</title>
        <authorList>
            <person name="Whitman W."/>
        </authorList>
    </citation>
    <scope>NUCLEOTIDE SEQUENCE [LARGE SCALE GENOMIC DNA]</scope>
    <source>
        <strain evidence="3 4">IMMIB AFH-6</strain>
    </source>
</reference>
<dbReference type="InterPro" id="IPR005586">
    <property type="entry name" value="ABC_trans_aux"/>
</dbReference>
<gene>
    <name evidence="3" type="ORF">J2851_006595</name>
</gene>
<protein>
    <submittedName>
        <fullName evidence="3">Lipoprotein YmbA</fullName>
    </submittedName>
</protein>
<feature type="signal peptide" evidence="1">
    <location>
        <begin position="1"/>
        <end position="20"/>
    </location>
</feature>
<dbReference type="PROSITE" id="PS51257">
    <property type="entry name" value="PROKAR_LIPOPROTEIN"/>
    <property type="match status" value="1"/>
</dbReference>
<dbReference type="Proteomes" id="UP000781958">
    <property type="component" value="Unassembled WGS sequence"/>
</dbReference>
<keyword evidence="3" id="KW-0449">Lipoprotein</keyword>
<evidence type="ECO:0000256" key="1">
    <source>
        <dbReference type="SAM" id="SignalP"/>
    </source>
</evidence>
<evidence type="ECO:0000313" key="3">
    <source>
        <dbReference type="EMBL" id="MBP2296777.1"/>
    </source>
</evidence>
<dbReference type="RefSeq" id="WP_209772360.1">
    <property type="nucleotide sequence ID" value="NZ_JAGINP010000035.1"/>
</dbReference>
<dbReference type="SUPFAM" id="SSF159594">
    <property type="entry name" value="XCC0632-like"/>
    <property type="match status" value="1"/>
</dbReference>
<sequence>MIRPLRSYRPAAAGFAVLLAACSSPTPNLYTIAPVSGAPVSGAPVSGAPAANTSVSGASASNAAGPKVVLLRQVGIARYLERPQIVRSSENYRLEVMENDWWGEPLGEMLGRVLADELRQRLSRSVVVSEAGTVSANPDATVEVDVQRLDEDASGTLVLQAQASVTGRKRAEPSLRSFRIAVPPPKPGVAGQVAATSTAVGQLADGLASMLGAGHGSGPAAAPVTGIAGRP</sequence>
<organism evidence="3 4">
    <name type="scientific">Azospirillum rugosum</name>
    <dbReference type="NCBI Taxonomy" id="416170"/>
    <lineage>
        <taxon>Bacteria</taxon>
        <taxon>Pseudomonadati</taxon>
        <taxon>Pseudomonadota</taxon>
        <taxon>Alphaproteobacteria</taxon>
        <taxon>Rhodospirillales</taxon>
        <taxon>Azospirillaceae</taxon>
        <taxon>Azospirillum</taxon>
    </lineage>
</organism>
<dbReference type="Gene3D" id="3.40.50.10610">
    <property type="entry name" value="ABC-type transport auxiliary lipoprotein component"/>
    <property type="match status" value="1"/>
</dbReference>
<evidence type="ECO:0000313" key="4">
    <source>
        <dbReference type="Proteomes" id="UP000781958"/>
    </source>
</evidence>
<dbReference type="EMBL" id="JAGINP010000035">
    <property type="protein sequence ID" value="MBP2296777.1"/>
    <property type="molecule type" value="Genomic_DNA"/>
</dbReference>
<dbReference type="Pfam" id="PF03886">
    <property type="entry name" value="ABC_trans_aux"/>
    <property type="match status" value="1"/>
</dbReference>
<name>A0ABS4SW36_9PROT</name>
<comment type="caution">
    <text evidence="3">The sequence shown here is derived from an EMBL/GenBank/DDBJ whole genome shotgun (WGS) entry which is preliminary data.</text>
</comment>